<dbReference type="EMBL" id="JAEHHL010000001">
    <property type="protein sequence ID" value="MBK0398452.1"/>
    <property type="molecule type" value="Genomic_DNA"/>
</dbReference>
<keyword evidence="2" id="KW-1185">Reference proteome</keyword>
<evidence type="ECO:0000313" key="2">
    <source>
        <dbReference type="Proteomes" id="UP000655420"/>
    </source>
</evidence>
<protein>
    <recommendedName>
        <fullName evidence="3">UspA domain-containing protein</fullName>
    </recommendedName>
</protein>
<dbReference type="AlphaFoldDB" id="A0A8J7M5Y6"/>
<gene>
    <name evidence="1" type="ORF">H0I76_04570</name>
</gene>
<reference evidence="1" key="1">
    <citation type="submission" date="2020-12" db="EMBL/GenBank/DDBJ databases">
        <title>Bacterial taxonomy.</title>
        <authorList>
            <person name="Pan X."/>
        </authorList>
    </citation>
    <scope>NUCLEOTIDE SEQUENCE</scope>
    <source>
        <strain evidence="1">M0105</strain>
    </source>
</reference>
<name>A0A8J7M5Y6_9RHOB</name>
<dbReference type="SUPFAM" id="SSF52402">
    <property type="entry name" value="Adenine nucleotide alpha hydrolases-like"/>
    <property type="match status" value="1"/>
</dbReference>
<dbReference type="Proteomes" id="UP000655420">
    <property type="component" value="Unassembled WGS sequence"/>
</dbReference>
<proteinExistence type="predicted"/>
<dbReference type="Gene3D" id="3.40.50.12370">
    <property type="match status" value="1"/>
</dbReference>
<evidence type="ECO:0000313" key="1">
    <source>
        <dbReference type="EMBL" id="MBK0398452.1"/>
    </source>
</evidence>
<evidence type="ECO:0008006" key="3">
    <source>
        <dbReference type="Google" id="ProtNLM"/>
    </source>
</evidence>
<accession>A0A8J7M5Y6</accession>
<comment type="caution">
    <text evidence="1">The sequence shown here is derived from an EMBL/GenBank/DDBJ whole genome shotgun (WGS) entry which is preliminary data.</text>
</comment>
<organism evidence="1 2">
    <name type="scientific">Thermohalobaculum xanthum</name>
    <dbReference type="NCBI Taxonomy" id="2753746"/>
    <lineage>
        <taxon>Bacteria</taxon>
        <taxon>Pseudomonadati</taxon>
        <taxon>Pseudomonadota</taxon>
        <taxon>Alphaproteobacteria</taxon>
        <taxon>Rhodobacterales</taxon>
        <taxon>Paracoccaceae</taxon>
        <taxon>Thermohalobaculum</taxon>
    </lineage>
</organism>
<sequence>MTTSADPSSEGENRLAGALFSRVLVALTGTEGSAVLIETACLAARATDAEVAGVYVREQALADLVALPFATILAPGRGEAETVSPEAVERAWARAEAACRNALHALLPARPAPFETVAGRMEAVIAGRAAPGDLVVLGAGAGLWPTTSEALVKAAAANAGAVLLVPAGISHRRGPIVAIDDGDLAGSGTVRLAARIARAGHRRLALLALAAPGGHEALAVRARTLTDGPFSLHGWPVDRADEIADAIACLAPSMVVADLSGAPFEGGGALERALRRIRAPVLLLSGDAARRMAGIPAP</sequence>
<dbReference type="RefSeq" id="WP_200607547.1">
    <property type="nucleotide sequence ID" value="NZ_JAEHHL010000001.1"/>
</dbReference>